<dbReference type="Pfam" id="PF11525">
    <property type="entry name" value="CopK"/>
    <property type="match status" value="1"/>
</dbReference>
<evidence type="ECO:0000256" key="2">
    <source>
        <dbReference type="SAM" id="Phobius"/>
    </source>
</evidence>
<comment type="caution">
    <text evidence="3">The sequence shown here is derived from an EMBL/GenBank/DDBJ whole genome shotgun (WGS) entry which is preliminary data.</text>
</comment>
<gene>
    <name evidence="3" type="ORF">FHP91_00410</name>
</gene>
<proteinExistence type="predicted"/>
<reference evidence="3 4" key="1">
    <citation type="submission" date="2019-07" db="EMBL/GenBank/DDBJ databases">
        <title>The pathways for chlorine oxyanion respiration interact through the shared metabolite chlorate.</title>
        <authorList>
            <person name="Barnum T.P."/>
            <person name="Cheng Y."/>
            <person name="Hill K.A."/>
            <person name="Lucas L.N."/>
            <person name="Carlson H.K."/>
            <person name="Coates J.D."/>
        </authorList>
    </citation>
    <scope>NUCLEOTIDE SEQUENCE [LARGE SCALE GENOMIC DNA]</scope>
    <source>
        <strain evidence="3 4">SFB-3</strain>
    </source>
</reference>
<keyword evidence="2" id="KW-0472">Membrane</keyword>
<evidence type="ECO:0000313" key="4">
    <source>
        <dbReference type="Proteomes" id="UP000319502"/>
    </source>
</evidence>
<evidence type="ECO:0000313" key="3">
    <source>
        <dbReference type="EMBL" id="TVO59720.1"/>
    </source>
</evidence>
<keyword evidence="4" id="KW-1185">Reference proteome</keyword>
<dbReference type="Gene3D" id="2.40.10.300">
    <property type="entry name" value="Copper resistance protein K"/>
    <property type="match status" value="1"/>
</dbReference>
<dbReference type="GO" id="GO:0046872">
    <property type="term" value="F:metal ion binding"/>
    <property type="evidence" value="ECO:0007669"/>
    <property type="project" value="InterPro"/>
</dbReference>
<evidence type="ECO:0000256" key="1">
    <source>
        <dbReference type="SAM" id="MobiDB-lite"/>
    </source>
</evidence>
<dbReference type="OrthoDB" id="5297628at2"/>
<feature type="region of interest" description="Disordered" evidence="1">
    <location>
        <begin position="1"/>
        <end position="55"/>
    </location>
</feature>
<accession>A0A557R3H3</accession>
<dbReference type="InterPro" id="IPR021604">
    <property type="entry name" value="CopK"/>
</dbReference>
<sequence>MTKMSSPSAEKWRRRTALPEGFPPAITRNSCRSSKRVNRKALSAASCQETRTTHMKDVRAGNRSRHLPMTGWSSSLRKRHAQVIGPTEVGIDTGAAVERHQPENLNARTRSRTMKNVILIAALATLASTSAIAVGTTGLDKSVALADGQTVHIFADGKMGMEGRYGQPVFMPAGATMKAADGRAITMVGNETARVGALLRIAP</sequence>
<name>A0A557R3H3_9RHOO</name>
<dbReference type="InterPro" id="IPR038644">
    <property type="entry name" value="CopK_sf"/>
</dbReference>
<dbReference type="Proteomes" id="UP000319502">
    <property type="component" value="Unassembled WGS sequence"/>
</dbReference>
<dbReference type="AlphaFoldDB" id="A0A557R3H3"/>
<organism evidence="3 4">
    <name type="scientific">Denitromonas halophila</name>
    <dbReference type="NCBI Taxonomy" id="1629404"/>
    <lineage>
        <taxon>Bacteria</taxon>
        <taxon>Pseudomonadati</taxon>
        <taxon>Pseudomonadota</taxon>
        <taxon>Betaproteobacteria</taxon>
        <taxon>Rhodocyclales</taxon>
        <taxon>Zoogloeaceae</taxon>
        <taxon>Denitromonas</taxon>
    </lineage>
</organism>
<keyword evidence="2" id="KW-0812">Transmembrane</keyword>
<keyword evidence="2" id="KW-1133">Transmembrane helix</keyword>
<protein>
    <submittedName>
        <fullName evidence="3">CopK family periplasmic copper-binding protein</fullName>
    </submittedName>
</protein>
<feature type="transmembrane region" description="Helical" evidence="2">
    <location>
        <begin position="117"/>
        <end position="139"/>
    </location>
</feature>
<dbReference type="EMBL" id="VMNK01000001">
    <property type="protein sequence ID" value="TVO59720.1"/>
    <property type="molecule type" value="Genomic_DNA"/>
</dbReference>